<keyword evidence="2" id="KW-1185">Reference proteome</keyword>
<evidence type="ECO:0000313" key="2">
    <source>
        <dbReference type="Proteomes" id="UP001196413"/>
    </source>
</evidence>
<accession>A0AAD5N695</accession>
<proteinExistence type="predicted"/>
<organism evidence="1 2">
    <name type="scientific">Parelaphostrongylus tenuis</name>
    <name type="common">Meningeal worm</name>
    <dbReference type="NCBI Taxonomy" id="148309"/>
    <lineage>
        <taxon>Eukaryota</taxon>
        <taxon>Metazoa</taxon>
        <taxon>Ecdysozoa</taxon>
        <taxon>Nematoda</taxon>
        <taxon>Chromadorea</taxon>
        <taxon>Rhabditida</taxon>
        <taxon>Rhabditina</taxon>
        <taxon>Rhabditomorpha</taxon>
        <taxon>Strongyloidea</taxon>
        <taxon>Metastrongylidae</taxon>
        <taxon>Parelaphostrongylus</taxon>
    </lineage>
</organism>
<dbReference type="AlphaFoldDB" id="A0AAD5N695"/>
<reference evidence="1" key="1">
    <citation type="submission" date="2021-06" db="EMBL/GenBank/DDBJ databases">
        <title>Parelaphostrongylus tenuis whole genome reference sequence.</title>
        <authorList>
            <person name="Garwood T.J."/>
            <person name="Larsen P.A."/>
            <person name="Fountain-Jones N.M."/>
            <person name="Garbe J.R."/>
            <person name="Macchietto M.G."/>
            <person name="Kania S.A."/>
            <person name="Gerhold R.W."/>
            <person name="Richards J.E."/>
            <person name="Wolf T.M."/>
        </authorList>
    </citation>
    <scope>NUCLEOTIDE SEQUENCE</scope>
    <source>
        <strain evidence="1">MNPRO001-30</strain>
        <tissue evidence="1">Meninges</tissue>
    </source>
</reference>
<comment type="caution">
    <text evidence="1">The sequence shown here is derived from an EMBL/GenBank/DDBJ whole genome shotgun (WGS) entry which is preliminary data.</text>
</comment>
<name>A0AAD5N695_PARTN</name>
<sequence>MDDTQITYSQLNKLRRDTQTTFENINRAQARIFVPRRTVLRFLAEYSAGNIDLEDQLRSGCSRESDQKAVIEAIEKILTLIMGVLTDDFVCGHEIITLPKRSKNM</sequence>
<gene>
    <name evidence="1" type="ORF">KIN20_022558</name>
</gene>
<dbReference type="EMBL" id="JAHQIW010004552">
    <property type="protein sequence ID" value="KAJ1362857.1"/>
    <property type="molecule type" value="Genomic_DNA"/>
</dbReference>
<evidence type="ECO:0000313" key="1">
    <source>
        <dbReference type="EMBL" id="KAJ1362857.1"/>
    </source>
</evidence>
<dbReference type="Proteomes" id="UP001196413">
    <property type="component" value="Unassembled WGS sequence"/>
</dbReference>
<protein>
    <submittedName>
        <fullName evidence="1">Uncharacterized protein</fullName>
    </submittedName>
</protein>